<sequence>MKRVESTQRSERKRRRILMLPINFYHILVDSNTMSHNYNLFVACHWFAIYNPFIYCWLNSTFRIEVKKLYSYLNNCLRFNFKTTANVYQLETIGADGRTGVGGGGISGSSPKNLRLALDVKCVETNGDNIVTTSSSVPNSQHTISHNNNNGINNNVFFESVVTRSHTNVDVIES</sequence>
<protein>
    <recommendedName>
        <fullName evidence="3">G-protein coupled receptors family 1 profile domain-containing protein</fullName>
    </recommendedName>
</protein>
<dbReference type="SUPFAM" id="SSF81321">
    <property type="entry name" value="Family A G protein-coupled receptor-like"/>
    <property type="match status" value="1"/>
</dbReference>
<reference evidence="1" key="1">
    <citation type="submission" date="2020-11" db="EMBL/GenBank/DDBJ databases">
        <authorList>
            <person name="Tran Van P."/>
        </authorList>
    </citation>
    <scope>NUCLEOTIDE SEQUENCE</scope>
</reference>
<gene>
    <name evidence="1" type="ORF">OSB1V03_LOCUS9430</name>
</gene>
<name>A0A7R9KT83_9ACAR</name>
<evidence type="ECO:0000313" key="1">
    <source>
        <dbReference type="EMBL" id="CAD7629012.1"/>
    </source>
</evidence>
<evidence type="ECO:0000313" key="2">
    <source>
        <dbReference type="Proteomes" id="UP000759131"/>
    </source>
</evidence>
<proteinExistence type="predicted"/>
<keyword evidence="2" id="KW-1185">Reference proteome</keyword>
<evidence type="ECO:0008006" key="3">
    <source>
        <dbReference type="Google" id="ProtNLM"/>
    </source>
</evidence>
<accession>A0A7R9KT83</accession>
<dbReference type="EMBL" id="CAJPIZ010006350">
    <property type="protein sequence ID" value="CAG2109442.1"/>
    <property type="molecule type" value="Genomic_DNA"/>
</dbReference>
<dbReference type="Gene3D" id="1.20.1070.10">
    <property type="entry name" value="Rhodopsin 7-helix transmembrane proteins"/>
    <property type="match status" value="1"/>
</dbReference>
<dbReference type="OrthoDB" id="6530295at2759"/>
<dbReference type="AlphaFoldDB" id="A0A7R9KT83"/>
<organism evidence="1">
    <name type="scientific">Medioppia subpectinata</name>
    <dbReference type="NCBI Taxonomy" id="1979941"/>
    <lineage>
        <taxon>Eukaryota</taxon>
        <taxon>Metazoa</taxon>
        <taxon>Ecdysozoa</taxon>
        <taxon>Arthropoda</taxon>
        <taxon>Chelicerata</taxon>
        <taxon>Arachnida</taxon>
        <taxon>Acari</taxon>
        <taxon>Acariformes</taxon>
        <taxon>Sarcoptiformes</taxon>
        <taxon>Oribatida</taxon>
        <taxon>Brachypylina</taxon>
        <taxon>Oppioidea</taxon>
        <taxon>Oppiidae</taxon>
        <taxon>Medioppia</taxon>
    </lineage>
</organism>
<dbReference type="EMBL" id="OC860925">
    <property type="protein sequence ID" value="CAD7629012.1"/>
    <property type="molecule type" value="Genomic_DNA"/>
</dbReference>
<dbReference type="Proteomes" id="UP000759131">
    <property type="component" value="Unassembled WGS sequence"/>
</dbReference>